<dbReference type="EMBL" id="AJAR01000025">
    <property type="protein sequence ID" value="EOH93325.1"/>
    <property type="molecule type" value="Genomic_DNA"/>
</dbReference>
<sequence>MKNRLYVLFLLISLTTLYGCTQNNNKETSKSIDSTTPSGMIFLSSEEIFDGDSSEYFTKDYTNYKEIPEEISEKGKSMKLYVVTKYENKKRYTAYYK</sequence>
<dbReference type="EMBL" id="ASVY01000002">
    <property type="protein sequence ID" value="EOT61279.1"/>
    <property type="molecule type" value="Genomic_DNA"/>
</dbReference>
<feature type="chain" id="PRO_5039703208" description="Lipoprotein" evidence="1">
    <location>
        <begin position="20"/>
        <end position="97"/>
    </location>
</feature>
<name>R2SCS3_9ENTE</name>
<dbReference type="PROSITE" id="PS51257">
    <property type="entry name" value="PROKAR_LIPOPROTEIN"/>
    <property type="match status" value="1"/>
</dbReference>
<reference evidence="2 4" key="1">
    <citation type="submission" date="2013-02" db="EMBL/GenBank/DDBJ databases">
        <title>The Genome Sequence of Enterococcus haemoperoxidus BAA-382.</title>
        <authorList>
            <consortium name="The Broad Institute Genome Sequencing Platform"/>
            <consortium name="The Broad Institute Genome Sequencing Center for Infectious Disease"/>
            <person name="Earl A.M."/>
            <person name="Gilmore M.S."/>
            <person name="Lebreton F."/>
            <person name="Walker B."/>
            <person name="Young S.K."/>
            <person name="Zeng Q."/>
            <person name="Gargeya S."/>
            <person name="Fitzgerald M."/>
            <person name="Haas B."/>
            <person name="Abouelleil A."/>
            <person name="Alvarado L."/>
            <person name="Arachchi H.M."/>
            <person name="Berlin A.M."/>
            <person name="Chapman S.B."/>
            <person name="Dewar J."/>
            <person name="Goldberg J."/>
            <person name="Griggs A."/>
            <person name="Gujja S."/>
            <person name="Hansen M."/>
            <person name="Howarth C."/>
            <person name="Imamovic A."/>
            <person name="Larimer J."/>
            <person name="McCowan C."/>
            <person name="Murphy C."/>
            <person name="Neiman D."/>
            <person name="Pearson M."/>
            <person name="Priest M."/>
            <person name="Roberts A."/>
            <person name="Saif S."/>
            <person name="Shea T."/>
            <person name="Sisk P."/>
            <person name="Sykes S."/>
            <person name="Wortman J."/>
            <person name="Nusbaum C."/>
            <person name="Birren B."/>
        </authorList>
    </citation>
    <scope>NUCLEOTIDE SEQUENCE [LARGE SCALE GENOMIC DNA]</scope>
    <source>
        <strain evidence="2 4">ATCC BAA-382</strain>
    </source>
</reference>
<dbReference type="Proteomes" id="UP000014197">
    <property type="component" value="Unassembled WGS sequence"/>
</dbReference>
<organism evidence="2 4">
    <name type="scientific">Enterococcus haemoperoxidus ATCC BAA-382</name>
    <dbReference type="NCBI Taxonomy" id="1158608"/>
    <lineage>
        <taxon>Bacteria</taxon>
        <taxon>Bacillati</taxon>
        <taxon>Bacillota</taxon>
        <taxon>Bacilli</taxon>
        <taxon>Lactobacillales</taxon>
        <taxon>Enterococcaceae</taxon>
        <taxon>Enterococcus</taxon>
    </lineage>
</organism>
<dbReference type="AlphaFoldDB" id="R2SCS3"/>
<evidence type="ECO:0000313" key="3">
    <source>
        <dbReference type="EMBL" id="EOT61279.1"/>
    </source>
</evidence>
<keyword evidence="1" id="KW-0732">Signal</keyword>
<dbReference type="PATRIC" id="fig|1158608.3.peg.2512"/>
<evidence type="ECO:0000256" key="1">
    <source>
        <dbReference type="SAM" id="SignalP"/>
    </source>
</evidence>
<evidence type="ECO:0000313" key="4">
    <source>
        <dbReference type="Proteomes" id="UP000013858"/>
    </source>
</evidence>
<gene>
    <name evidence="3" type="ORF">I583_00257</name>
    <name evidence="2" type="ORF">UAW_02573</name>
</gene>
<dbReference type="STRING" id="155618.RV06_GL002803"/>
<proteinExistence type="predicted"/>
<evidence type="ECO:0008006" key="6">
    <source>
        <dbReference type="Google" id="ProtNLM"/>
    </source>
</evidence>
<reference evidence="3 5" key="2">
    <citation type="submission" date="2013-03" db="EMBL/GenBank/DDBJ databases">
        <title>The Genome Sequence of Enterococcus haemoperoxidus BAA-382 (PacBio/Illumina hybrid assembly).</title>
        <authorList>
            <consortium name="The Broad Institute Genomics Platform"/>
            <consortium name="The Broad Institute Genome Sequencing Center for Infectious Disease"/>
            <person name="Earl A."/>
            <person name="Russ C."/>
            <person name="Gilmore M."/>
            <person name="Surin D."/>
            <person name="Walker B."/>
            <person name="Young S."/>
            <person name="Zeng Q."/>
            <person name="Gargeya S."/>
            <person name="Fitzgerald M."/>
            <person name="Haas B."/>
            <person name="Abouelleil A."/>
            <person name="Allen A.W."/>
            <person name="Alvarado L."/>
            <person name="Arachchi H.M."/>
            <person name="Berlin A.M."/>
            <person name="Chapman S.B."/>
            <person name="Gainer-Dewar J."/>
            <person name="Goldberg J."/>
            <person name="Griggs A."/>
            <person name="Gujja S."/>
            <person name="Hansen M."/>
            <person name="Howarth C."/>
            <person name="Imamovic A."/>
            <person name="Ireland A."/>
            <person name="Larimer J."/>
            <person name="McCowan C."/>
            <person name="Murphy C."/>
            <person name="Pearson M."/>
            <person name="Poon T.W."/>
            <person name="Priest M."/>
            <person name="Roberts A."/>
            <person name="Saif S."/>
            <person name="Shea T."/>
            <person name="Sisk P."/>
            <person name="Sykes S."/>
            <person name="Wortman J."/>
            <person name="Nusbaum C."/>
            <person name="Birren B."/>
        </authorList>
    </citation>
    <scope>NUCLEOTIDE SEQUENCE [LARGE SCALE GENOMIC DNA]</scope>
    <source>
        <strain evidence="3 5">ATCC BAA-382</strain>
    </source>
</reference>
<protein>
    <recommendedName>
        <fullName evidence="6">Lipoprotein</fullName>
    </recommendedName>
</protein>
<dbReference type="Proteomes" id="UP000013858">
    <property type="component" value="Unassembled WGS sequence"/>
</dbReference>
<dbReference type="RefSeq" id="WP_010762736.1">
    <property type="nucleotide sequence ID" value="NZ_KB946316.1"/>
</dbReference>
<keyword evidence="5" id="KW-1185">Reference proteome</keyword>
<feature type="signal peptide" evidence="1">
    <location>
        <begin position="1"/>
        <end position="19"/>
    </location>
</feature>
<accession>R2SCS3</accession>
<comment type="caution">
    <text evidence="2">The sequence shown here is derived from an EMBL/GenBank/DDBJ whole genome shotgun (WGS) entry which is preliminary data.</text>
</comment>
<evidence type="ECO:0000313" key="2">
    <source>
        <dbReference type="EMBL" id="EOH93325.1"/>
    </source>
</evidence>
<evidence type="ECO:0000313" key="5">
    <source>
        <dbReference type="Proteomes" id="UP000014197"/>
    </source>
</evidence>